<evidence type="ECO:0000256" key="5">
    <source>
        <dbReference type="ARBA" id="ARBA00023242"/>
    </source>
</evidence>
<evidence type="ECO:0008006" key="7">
    <source>
        <dbReference type="Google" id="ProtNLM"/>
    </source>
</evidence>
<gene>
    <name evidence="6" type="ORF">TRIUR3_07261</name>
</gene>
<organism evidence="6">
    <name type="scientific">Triticum urartu</name>
    <name type="common">Red wild einkorn</name>
    <name type="synonym">Crithodium urartu</name>
    <dbReference type="NCBI Taxonomy" id="4572"/>
    <lineage>
        <taxon>Eukaryota</taxon>
        <taxon>Viridiplantae</taxon>
        <taxon>Streptophyta</taxon>
        <taxon>Embryophyta</taxon>
        <taxon>Tracheophyta</taxon>
        <taxon>Spermatophyta</taxon>
        <taxon>Magnoliopsida</taxon>
        <taxon>Liliopsida</taxon>
        <taxon>Poales</taxon>
        <taxon>Poaceae</taxon>
        <taxon>BOP clade</taxon>
        <taxon>Pooideae</taxon>
        <taxon>Triticodae</taxon>
        <taxon>Triticeae</taxon>
        <taxon>Triticinae</taxon>
        <taxon>Triticum</taxon>
    </lineage>
</organism>
<evidence type="ECO:0000256" key="4">
    <source>
        <dbReference type="ARBA" id="ARBA00023163"/>
    </source>
</evidence>
<keyword evidence="4" id="KW-0804">Transcription</keyword>
<accession>M7YTM1</accession>
<keyword evidence="5" id="KW-0539">Nucleus</keyword>
<keyword evidence="2" id="KW-0805">Transcription regulation</keyword>
<keyword evidence="3" id="KW-0238">DNA-binding</keyword>
<evidence type="ECO:0000256" key="3">
    <source>
        <dbReference type="ARBA" id="ARBA00023125"/>
    </source>
</evidence>
<evidence type="ECO:0000313" key="6">
    <source>
        <dbReference type="EMBL" id="EMS50466.1"/>
    </source>
</evidence>
<reference evidence="6" key="1">
    <citation type="journal article" date="2013" name="Nature">
        <title>Draft genome of the wheat A-genome progenitor Triticum urartu.</title>
        <authorList>
            <person name="Ling H.Q."/>
            <person name="Zhao S."/>
            <person name="Liu D."/>
            <person name="Wang J."/>
            <person name="Sun H."/>
            <person name="Zhang C."/>
            <person name="Fan H."/>
            <person name="Li D."/>
            <person name="Dong L."/>
            <person name="Tao Y."/>
            <person name="Gao C."/>
            <person name="Wu H."/>
            <person name="Li Y."/>
            <person name="Cui Y."/>
            <person name="Guo X."/>
            <person name="Zheng S."/>
            <person name="Wang B."/>
            <person name="Yu K."/>
            <person name="Liang Q."/>
            <person name="Yang W."/>
            <person name="Lou X."/>
            <person name="Chen J."/>
            <person name="Feng M."/>
            <person name="Jian J."/>
            <person name="Zhang X."/>
            <person name="Luo G."/>
            <person name="Jiang Y."/>
            <person name="Liu J."/>
            <person name="Wang Z."/>
            <person name="Sha Y."/>
            <person name="Zhang B."/>
            <person name="Wu H."/>
            <person name="Tang D."/>
            <person name="Shen Q."/>
            <person name="Xue P."/>
            <person name="Zou S."/>
            <person name="Wang X."/>
            <person name="Liu X."/>
            <person name="Wang F."/>
            <person name="Yang Y."/>
            <person name="An X."/>
            <person name="Dong Z."/>
            <person name="Zhang K."/>
            <person name="Zhang X."/>
            <person name="Luo M.C."/>
            <person name="Dvorak J."/>
            <person name="Tong Y."/>
            <person name="Wang J."/>
            <person name="Yang H."/>
            <person name="Li Z."/>
            <person name="Wang D."/>
            <person name="Zhang A."/>
            <person name="Wang J."/>
        </authorList>
    </citation>
    <scope>NUCLEOTIDE SEQUENCE</scope>
</reference>
<evidence type="ECO:0000256" key="2">
    <source>
        <dbReference type="ARBA" id="ARBA00023015"/>
    </source>
</evidence>
<dbReference type="GO" id="GO:0005634">
    <property type="term" value="C:nucleus"/>
    <property type="evidence" value="ECO:0007669"/>
    <property type="project" value="UniProtKB-SubCell"/>
</dbReference>
<dbReference type="AlphaFoldDB" id="M7YTM1"/>
<protein>
    <recommendedName>
        <fullName evidence="7">TF-B3 domain-containing protein</fullName>
    </recommendedName>
</protein>
<sequence>MECSYETSTDGRIYFNQGWKEFLIGTGLGVGTNVLITMKTNVLNELSMMVALDTI</sequence>
<dbReference type="GO" id="GO:0003677">
    <property type="term" value="F:DNA binding"/>
    <property type="evidence" value="ECO:0007669"/>
    <property type="project" value="UniProtKB-KW"/>
</dbReference>
<dbReference type="InterPro" id="IPR015300">
    <property type="entry name" value="DNA-bd_pseudobarrel_sf"/>
</dbReference>
<evidence type="ECO:0000256" key="1">
    <source>
        <dbReference type="ARBA" id="ARBA00004123"/>
    </source>
</evidence>
<comment type="subcellular location">
    <subcellularLocation>
        <location evidence="1">Nucleus</location>
    </subcellularLocation>
</comment>
<dbReference type="EMBL" id="KD231162">
    <property type="protein sequence ID" value="EMS50466.1"/>
    <property type="molecule type" value="Genomic_DNA"/>
</dbReference>
<proteinExistence type="predicted"/>
<name>M7YTM1_TRIUA</name>
<dbReference type="SUPFAM" id="SSF101936">
    <property type="entry name" value="DNA-binding pseudobarrel domain"/>
    <property type="match status" value="1"/>
</dbReference>